<gene>
    <name evidence="1" type="ORF">ONB1V03_LOCUS21811</name>
</gene>
<name>A0A7R9MTZ1_9ACAR</name>
<accession>A0A7R9MTZ1</accession>
<organism evidence="1">
    <name type="scientific">Oppiella nova</name>
    <dbReference type="NCBI Taxonomy" id="334625"/>
    <lineage>
        <taxon>Eukaryota</taxon>
        <taxon>Metazoa</taxon>
        <taxon>Ecdysozoa</taxon>
        <taxon>Arthropoda</taxon>
        <taxon>Chelicerata</taxon>
        <taxon>Arachnida</taxon>
        <taxon>Acari</taxon>
        <taxon>Acariformes</taxon>
        <taxon>Sarcoptiformes</taxon>
        <taxon>Oribatida</taxon>
        <taxon>Brachypylina</taxon>
        <taxon>Oppioidea</taxon>
        <taxon>Oppiidae</taxon>
        <taxon>Oppiella</taxon>
    </lineage>
</organism>
<proteinExistence type="predicted"/>
<feature type="non-terminal residue" evidence="1">
    <location>
        <position position="46"/>
    </location>
</feature>
<evidence type="ECO:0000313" key="2">
    <source>
        <dbReference type="Proteomes" id="UP000728032"/>
    </source>
</evidence>
<dbReference type="Proteomes" id="UP000728032">
    <property type="component" value="Unassembled WGS sequence"/>
</dbReference>
<dbReference type="AlphaFoldDB" id="A0A7R9MTZ1"/>
<keyword evidence="2" id="KW-1185">Reference proteome</keyword>
<protein>
    <submittedName>
        <fullName evidence="1">Uncharacterized protein</fullName>
    </submittedName>
</protein>
<reference evidence="1" key="1">
    <citation type="submission" date="2020-11" db="EMBL/GenBank/DDBJ databases">
        <authorList>
            <person name="Tran Van P."/>
        </authorList>
    </citation>
    <scope>NUCLEOTIDE SEQUENCE</scope>
</reference>
<evidence type="ECO:0000313" key="1">
    <source>
        <dbReference type="EMBL" id="CAD7665253.1"/>
    </source>
</evidence>
<dbReference type="EMBL" id="OC959403">
    <property type="protein sequence ID" value="CAD7665253.1"/>
    <property type="molecule type" value="Genomic_DNA"/>
</dbReference>
<sequence length="46" mass="5009">MNPACDTSKPRNEWTVCRNARFNCSSTQRGINSLVASLSSGAQVSY</sequence>
<dbReference type="EMBL" id="CAJPVJ010044578">
    <property type="protein sequence ID" value="CAG2182390.1"/>
    <property type="molecule type" value="Genomic_DNA"/>
</dbReference>